<dbReference type="InterPro" id="IPR051959">
    <property type="entry name" value="PAK1-Kinase_Regulator"/>
</dbReference>
<dbReference type="InterPro" id="IPR036322">
    <property type="entry name" value="WD40_repeat_dom_sf"/>
</dbReference>
<evidence type="ECO:0000313" key="5">
    <source>
        <dbReference type="RefSeq" id="XP_002734336.1"/>
    </source>
</evidence>
<feature type="region of interest" description="Disordered" evidence="3">
    <location>
        <begin position="261"/>
        <end position="294"/>
    </location>
</feature>
<accession>A0ABM0GPA9</accession>
<evidence type="ECO:0000256" key="2">
    <source>
        <dbReference type="PROSITE-ProRule" id="PRU00221"/>
    </source>
</evidence>
<dbReference type="InterPro" id="IPR001680">
    <property type="entry name" value="WD40_rpt"/>
</dbReference>
<organism evidence="4 5">
    <name type="scientific">Saccoglossus kowalevskii</name>
    <name type="common">Acorn worm</name>
    <dbReference type="NCBI Taxonomy" id="10224"/>
    <lineage>
        <taxon>Eukaryota</taxon>
        <taxon>Metazoa</taxon>
        <taxon>Hemichordata</taxon>
        <taxon>Enteropneusta</taxon>
        <taxon>Harrimaniidae</taxon>
        <taxon>Saccoglossus</taxon>
    </lineage>
</organism>
<name>A0ABM0GPA9_SACKO</name>
<evidence type="ECO:0000313" key="4">
    <source>
        <dbReference type="Proteomes" id="UP000694865"/>
    </source>
</evidence>
<dbReference type="Pfam" id="PF00400">
    <property type="entry name" value="WD40"/>
    <property type="match status" value="2"/>
</dbReference>
<protein>
    <submittedName>
        <fullName evidence="5">P21-activated protein kinase-interacting protein 1-like</fullName>
    </submittedName>
</protein>
<dbReference type="RefSeq" id="XP_002734336.1">
    <property type="nucleotide sequence ID" value="XM_002734290.2"/>
</dbReference>
<dbReference type="SUPFAM" id="SSF50978">
    <property type="entry name" value="WD40 repeat-like"/>
    <property type="match status" value="1"/>
</dbReference>
<dbReference type="PROSITE" id="PS50082">
    <property type="entry name" value="WD_REPEATS_2"/>
    <property type="match status" value="1"/>
</dbReference>
<feature type="compositionally biased region" description="Basic residues" evidence="3">
    <location>
        <begin position="277"/>
        <end position="294"/>
    </location>
</feature>
<dbReference type="Gene3D" id="2.130.10.10">
    <property type="entry name" value="YVTN repeat-like/Quinoprotein amine dehydrogenase"/>
    <property type="match status" value="1"/>
</dbReference>
<dbReference type="PANTHER" id="PTHR44675:SF1">
    <property type="entry name" value="P21-ACTIVATED PROTEIN KINASE-INTERACTING PROTEIN 1"/>
    <property type="match status" value="1"/>
</dbReference>
<evidence type="ECO:0000256" key="3">
    <source>
        <dbReference type="SAM" id="MobiDB-lite"/>
    </source>
</evidence>
<feature type="repeat" description="WD" evidence="2">
    <location>
        <begin position="38"/>
        <end position="77"/>
    </location>
</feature>
<evidence type="ECO:0000256" key="1">
    <source>
        <dbReference type="ARBA" id="ARBA00045213"/>
    </source>
</evidence>
<dbReference type="PANTHER" id="PTHR44675">
    <property type="entry name" value="PAK1 INTERACTING PROTEIN 1"/>
    <property type="match status" value="1"/>
</dbReference>
<feature type="compositionally biased region" description="Basic and acidic residues" evidence="3">
    <location>
        <begin position="261"/>
        <end position="276"/>
    </location>
</feature>
<dbReference type="InterPro" id="IPR015943">
    <property type="entry name" value="WD40/YVTN_repeat-like_dom_sf"/>
</dbReference>
<keyword evidence="4" id="KW-1185">Reference proteome</keyword>
<sequence>MVENVVLDVVAGCYEQILFGFELREKDESFVLESRFTEHSHTGCIKCVSMNDTYLASGSSDETIHLYNIKMKSEIGTLMQHEVGELIQFSPSGDCYIVVFDSKLDVYSLASASIKHTIDVGFKVFTAVFISEDILAVGGESETIKIYSIENEKCVCEFKAHEKRIKGIASVVNPRQADSSNVRWLISASSDGFIKIWTVDLDKISKTPSLLTEVQTSARLTCLAAVVRKENVKKLRKSKRKRKEKNIEEELVIKEVKFPVKESKKRKAIETKDEKNSKKKRKDKSKKKKRSISK</sequence>
<proteinExistence type="predicted"/>
<comment type="function">
    <text evidence="1">Negatively regulates the PAK1 kinase. PAK1 is a member of the PAK kinase family, which has been shown to play a positive role in the regulation of signaling pathways involving MAPK8 and RELA. PAK1 exists as an inactive homodimer, which is activated by binding of small GTPases such as CDC42 to an N-terminal regulatory domain. PAK1IP1 also binds to the N-terminus of PAK1, and inhibits the specific activation of PAK1 by CDC42. May be involved in ribosomal large subunit assembly.</text>
</comment>
<dbReference type="Proteomes" id="UP000694865">
    <property type="component" value="Unplaced"/>
</dbReference>
<dbReference type="SMART" id="SM00320">
    <property type="entry name" value="WD40"/>
    <property type="match status" value="3"/>
</dbReference>
<reference evidence="5" key="1">
    <citation type="submission" date="2025-08" db="UniProtKB">
        <authorList>
            <consortium name="RefSeq"/>
        </authorList>
    </citation>
    <scope>IDENTIFICATION</scope>
    <source>
        <tissue evidence="5">Testes</tissue>
    </source>
</reference>
<gene>
    <name evidence="5" type="primary">LOC100373616</name>
</gene>
<keyword evidence="2" id="KW-0853">WD repeat</keyword>
<dbReference type="GeneID" id="100373616"/>